<dbReference type="GO" id="GO:0003677">
    <property type="term" value="F:DNA binding"/>
    <property type="evidence" value="ECO:0007669"/>
    <property type="project" value="UniProtKB-KW"/>
</dbReference>
<dbReference type="Gene3D" id="3.40.190.290">
    <property type="match status" value="1"/>
</dbReference>
<evidence type="ECO:0000313" key="6">
    <source>
        <dbReference type="EMBL" id="SUZ60592.1"/>
    </source>
</evidence>
<dbReference type="SUPFAM" id="SSF53850">
    <property type="entry name" value="Periplasmic binding protein-like II"/>
    <property type="match status" value="1"/>
</dbReference>
<dbReference type="GO" id="GO:0003700">
    <property type="term" value="F:DNA-binding transcription factor activity"/>
    <property type="evidence" value="ECO:0007669"/>
    <property type="project" value="InterPro"/>
</dbReference>
<evidence type="ECO:0000256" key="4">
    <source>
        <dbReference type="ARBA" id="ARBA00023163"/>
    </source>
</evidence>
<name>A0A381P115_9ZZZZ</name>
<sequence>MDLRQLNHLIAVAEHQSFSAAARALHTVQSNVSTHVAKLEKELGAALIDRHTMQPTAEGRAVLERARRIRTELQAINDDIVSMRHEVAGEVRIGCIGTTGRWMASPLLGRLAERHPALRPVLVDATTTSLTPRVLDGDLDMAIVNTPVVEAGLESEPLFDEERIIVAPADHPLADRGTIDVADLAEYPVMLTPRGTTFRDAIDQELAAAGVRLTAAAEVDGLRLLASLAYQGYAPALLPASAVSGYPDGNWSLVHVEGLARRSVGLVRNRRTTPSMPIRAAREVVLDVIREIAPRQPGIHVTLDG</sequence>
<dbReference type="InterPro" id="IPR036390">
    <property type="entry name" value="WH_DNA-bd_sf"/>
</dbReference>
<dbReference type="InterPro" id="IPR005119">
    <property type="entry name" value="LysR_subst-bd"/>
</dbReference>
<keyword evidence="3" id="KW-0238">DNA-binding</keyword>
<organism evidence="6">
    <name type="scientific">marine metagenome</name>
    <dbReference type="NCBI Taxonomy" id="408172"/>
    <lineage>
        <taxon>unclassified sequences</taxon>
        <taxon>metagenomes</taxon>
        <taxon>ecological metagenomes</taxon>
    </lineage>
</organism>
<proteinExistence type="inferred from homology"/>
<keyword evidence="4" id="KW-0804">Transcription</keyword>
<evidence type="ECO:0000256" key="3">
    <source>
        <dbReference type="ARBA" id="ARBA00023125"/>
    </source>
</evidence>
<dbReference type="Pfam" id="PF03466">
    <property type="entry name" value="LysR_substrate"/>
    <property type="match status" value="1"/>
</dbReference>
<comment type="similarity">
    <text evidence="1">Belongs to the LysR transcriptional regulatory family.</text>
</comment>
<evidence type="ECO:0000259" key="5">
    <source>
        <dbReference type="PROSITE" id="PS50931"/>
    </source>
</evidence>
<evidence type="ECO:0000256" key="2">
    <source>
        <dbReference type="ARBA" id="ARBA00023015"/>
    </source>
</evidence>
<dbReference type="GO" id="GO:0005829">
    <property type="term" value="C:cytosol"/>
    <property type="evidence" value="ECO:0007669"/>
    <property type="project" value="TreeGrafter"/>
</dbReference>
<protein>
    <recommendedName>
        <fullName evidence="5">HTH lysR-type domain-containing protein</fullName>
    </recommendedName>
</protein>
<evidence type="ECO:0000256" key="1">
    <source>
        <dbReference type="ARBA" id="ARBA00009437"/>
    </source>
</evidence>
<feature type="domain" description="HTH lysR-type" evidence="5">
    <location>
        <begin position="1"/>
        <end position="56"/>
    </location>
</feature>
<dbReference type="PROSITE" id="PS50931">
    <property type="entry name" value="HTH_LYSR"/>
    <property type="match status" value="1"/>
</dbReference>
<dbReference type="AlphaFoldDB" id="A0A381P115"/>
<dbReference type="PRINTS" id="PR00039">
    <property type="entry name" value="HTHLYSR"/>
</dbReference>
<dbReference type="CDD" id="cd05466">
    <property type="entry name" value="PBP2_LTTR_substrate"/>
    <property type="match status" value="1"/>
</dbReference>
<dbReference type="FunFam" id="1.10.10.10:FF:000001">
    <property type="entry name" value="LysR family transcriptional regulator"/>
    <property type="match status" value="1"/>
</dbReference>
<keyword evidence="2" id="KW-0805">Transcription regulation</keyword>
<reference evidence="6" key="1">
    <citation type="submission" date="2018-05" db="EMBL/GenBank/DDBJ databases">
        <authorList>
            <person name="Lanie J.A."/>
            <person name="Ng W.-L."/>
            <person name="Kazmierczak K.M."/>
            <person name="Andrzejewski T.M."/>
            <person name="Davidsen T.M."/>
            <person name="Wayne K.J."/>
            <person name="Tettelin H."/>
            <person name="Glass J.I."/>
            <person name="Rusch D."/>
            <person name="Podicherti R."/>
            <person name="Tsui H.-C.T."/>
            <person name="Winkler M.E."/>
        </authorList>
    </citation>
    <scope>NUCLEOTIDE SEQUENCE</scope>
</reference>
<dbReference type="InterPro" id="IPR050950">
    <property type="entry name" value="HTH-type_LysR_regulators"/>
</dbReference>
<dbReference type="EMBL" id="UINC01000754">
    <property type="protein sequence ID" value="SUZ60592.1"/>
    <property type="molecule type" value="Genomic_DNA"/>
</dbReference>
<dbReference type="Pfam" id="PF00126">
    <property type="entry name" value="HTH_1"/>
    <property type="match status" value="1"/>
</dbReference>
<dbReference type="InterPro" id="IPR000847">
    <property type="entry name" value="LysR_HTH_N"/>
</dbReference>
<dbReference type="SUPFAM" id="SSF46785">
    <property type="entry name" value="Winged helix' DNA-binding domain"/>
    <property type="match status" value="1"/>
</dbReference>
<accession>A0A381P115</accession>
<dbReference type="Gene3D" id="1.10.10.10">
    <property type="entry name" value="Winged helix-like DNA-binding domain superfamily/Winged helix DNA-binding domain"/>
    <property type="match status" value="1"/>
</dbReference>
<dbReference type="InterPro" id="IPR036388">
    <property type="entry name" value="WH-like_DNA-bd_sf"/>
</dbReference>
<gene>
    <name evidence="6" type="ORF">METZ01_LOCUS13446</name>
</gene>
<dbReference type="PANTHER" id="PTHR30419">
    <property type="entry name" value="HTH-TYPE TRANSCRIPTIONAL REGULATOR YBHD"/>
    <property type="match status" value="1"/>
</dbReference>